<dbReference type="InterPro" id="IPR002104">
    <property type="entry name" value="Integrase_catalytic"/>
</dbReference>
<sequence>MTKKTTYDVQLLRSLQDIEDMKQSLRRWCSERDYFLFLLGINTGLRVSDIVALRVKDVQGKDHLLLSGEKSGKRRRVFLKPIQTDVEAYTKGMDRDGWLFPSRKGDGPISATQAYRTLIKAGAMIDRTDIGTHTMRKTFGYHYYKRHQDVAKLQEISNHSAPSISAASNSTL</sequence>
<feature type="domain" description="Tyr recombinase" evidence="2">
    <location>
        <begin position="29"/>
        <end position="163"/>
    </location>
</feature>
<evidence type="ECO:0000313" key="4">
    <source>
        <dbReference type="Proteomes" id="UP001165962"/>
    </source>
</evidence>
<evidence type="ECO:0000313" key="3">
    <source>
        <dbReference type="EMBL" id="NHN34750.1"/>
    </source>
</evidence>
<dbReference type="Pfam" id="PF00589">
    <property type="entry name" value="Phage_integrase"/>
    <property type="match status" value="1"/>
</dbReference>
<dbReference type="Gene3D" id="1.10.443.10">
    <property type="entry name" value="Intergrase catalytic core"/>
    <property type="match status" value="1"/>
</dbReference>
<dbReference type="InterPro" id="IPR013762">
    <property type="entry name" value="Integrase-like_cat_sf"/>
</dbReference>
<dbReference type="InterPro" id="IPR011010">
    <property type="entry name" value="DNA_brk_join_enz"/>
</dbReference>
<dbReference type="Proteomes" id="UP001165962">
    <property type="component" value="Unassembled WGS sequence"/>
</dbReference>
<evidence type="ECO:0000256" key="1">
    <source>
        <dbReference type="ARBA" id="ARBA00023172"/>
    </source>
</evidence>
<protein>
    <submittedName>
        <fullName evidence="3">Tyrosine-type recombinase/integrase</fullName>
    </submittedName>
</protein>
<reference evidence="3" key="1">
    <citation type="submission" date="2020-03" db="EMBL/GenBank/DDBJ databases">
        <title>Draft sequencing of Paenibacilllus sp. S3N08.</title>
        <authorList>
            <person name="Kim D.-U."/>
        </authorList>
    </citation>
    <scope>NUCLEOTIDE SEQUENCE</scope>
    <source>
        <strain evidence="3">S3N08</strain>
    </source>
</reference>
<gene>
    <name evidence="3" type="ORF">G9U52_33920</name>
</gene>
<accession>A0ABX0JH72</accession>
<proteinExistence type="predicted"/>
<dbReference type="EMBL" id="JAAOIW010000022">
    <property type="protein sequence ID" value="NHN34750.1"/>
    <property type="molecule type" value="Genomic_DNA"/>
</dbReference>
<evidence type="ECO:0000259" key="2">
    <source>
        <dbReference type="Pfam" id="PF00589"/>
    </source>
</evidence>
<comment type="caution">
    <text evidence="3">The sequence shown here is derived from an EMBL/GenBank/DDBJ whole genome shotgun (WGS) entry which is preliminary data.</text>
</comment>
<dbReference type="InterPro" id="IPR050090">
    <property type="entry name" value="Tyrosine_recombinase_XerCD"/>
</dbReference>
<keyword evidence="4" id="KW-1185">Reference proteome</keyword>
<dbReference type="SUPFAM" id="SSF56349">
    <property type="entry name" value="DNA breaking-rejoining enzymes"/>
    <property type="match status" value="1"/>
</dbReference>
<dbReference type="PANTHER" id="PTHR30349:SF82">
    <property type="entry name" value="INTEGRASE_RECOMBINASE YOEC-RELATED"/>
    <property type="match status" value="1"/>
</dbReference>
<dbReference type="RefSeq" id="WP_166156274.1">
    <property type="nucleotide sequence ID" value="NZ_JAAOIW010000022.1"/>
</dbReference>
<name>A0ABX0JH72_9BACL</name>
<keyword evidence="1" id="KW-0233">DNA recombination</keyword>
<organism evidence="3 4">
    <name type="scientific">Paenibacillus agricola</name>
    <dbReference type="NCBI Taxonomy" id="2716264"/>
    <lineage>
        <taxon>Bacteria</taxon>
        <taxon>Bacillati</taxon>
        <taxon>Bacillota</taxon>
        <taxon>Bacilli</taxon>
        <taxon>Bacillales</taxon>
        <taxon>Paenibacillaceae</taxon>
        <taxon>Paenibacillus</taxon>
    </lineage>
</organism>
<dbReference type="PANTHER" id="PTHR30349">
    <property type="entry name" value="PHAGE INTEGRASE-RELATED"/>
    <property type="match status" value="1"/>
</dbReference>